<protein>
    <submittedName>
        <fullName evidence="1">Uncharacterized protein</fullName>
    </submittedName>
</protein>
<dbReference type="AlphaFoldDB" id="A0A4U6RXX3"/>
<dbReference type="RefSeq" id="WP_137479377.1">
    <property type="nucleotide sequence ID" value="NZ_SZZP01000010.1"/>
</dbReference>
<dbReference type="Proteomes" id="UP000305095">
    <property type="component" value="Unassembled WGS sequence"/>
</dbReference>
<evidence type="ECO:0000313" key="1">
    <source>
        <dbReference type="EMBL" id="TKV80089.1"/>
    </source>
</evidence>
<name>A0A4U6RXX3_BRAEL</name>
<dbReference type="EMBL" id="SZZP01000010">
    <property type="protein sequence ID" value="TKV80089.1"/>
    <property type="molecule type" value="Genomic_DNA"/>
</dbReference>
<accession>A0A4U6RXX3</accession>
<gene>
    <name evidence="1" type="ORF">FDV58_17715</name>
</gene>
<comment type="caution">
    <text evidence="1">The sequence shown here is derived from an EMBL/GenBank/DDBJ whole genome shotgun (WGS) entry which is preliminary data.</text>
</comment>
<sequence length="75" mass="8482">MTSLDDLNARLLTLKIQLRQVEGWRDDALKASVDPTAQAPREQYLDDAAYLQGEAATIRAEIADLETRRRLLRGN</sequence>
<proteinExistence type="predicted"/>
<reference evidence="1 2" key="1">
    <citation type="submission" date="2019-05" db="EMBL/GenBank/DDBJ databases">
        <title>Draft Genome of Bradyrhizobium elkanii strain SEMIA 938, Used in Commercial Inoculants for Lupinus spp. in Brazil.</title>
        <authorList>
            <person name="Hungria M."/>
            <person name="Delamuta J.R.M."/>
            <person name="Ribeiro R.A."/>
            <person name="Nogueira M.A."/>
        </authorList>
    </citation>
    <scope>NUCLEOTIDE SEQUENCE [LARGE SCALE GENOMIC DNA]</scope>
    <source>
        <strain evidence="1 2">Semia 938</strain>
    </source>
</reference>
<evidence type="ECO:0000313" key="2">
    <source>
        <dbReference type="Proteomes" id="UP000305095"/>
    </source>
</evidence>
<organism evidence="1 2">
    <name type="scientific">Bradyrhizobium elkanii</name>
    <dbReference type="NCBI Taxonomy" id="29448"/>
    <lineage>
        <taxon>Bacteria</taxon>
        <taxon>Pseudomonadati</taxon>
        <taxon>Pseudomonadota</taxon>
        <taxon>Alphaproteobacteria</taxon>
        <taxon>Hyphomicrobiales</taxon>
        <taxon>Nitrobacteraceae</taxon>
        <taxon>Bradyrhizobium</taxon>
    </lineage>
</organism>